<accession>A0A3B1IIZ3</accession>
<keyword evidence="5" id="KW-0963">Cytoplasm</keyword>
<dbReference type="InterPro" id="IPR015421">
    <property type="entry name" value="PyrdxlP-dep_Trfase_major"/>
</dbReference>
<evidence type="ECO:0000256" key="9">
    <source>
        <dbReference type="ARBA" id="ARBA00037407"/>
    </source>
</evidence>
<organism evidence="13 14">
    <name type="scientific">Astyanax mexicanus</name>
    <name type="common">Blind cave fish</name>
    <name type="synonym">Astyanax fasciatus mexicanus</name>
    <dbReference type="NCBI Taxonomy" id="7994"/>
    <lineage>
        <taxon>Eukaryota</taxon>
        <taxon>Metazoa</taxon>
        <taxon>Chordata</taxon>
        <taxon>Craniata</taxon>
        <taxon>Vertebrata</taxon>
        <taxon>Euteleostomi</taxon>
        <taxon>Actinopterygii</taxon>
        <taxon>Neopterygii</taxon>
        <taxon>Teleostei</taxon>
        <taxon>Ostariophysi</taxon>
        <taxon>Characiformes</taxon>
        <taxon>Characoidei</taxon>
        <taxon>Acestrorhamphidae</taxon>
        <taxon>Acestrorhamphinae</taxon>
        <taxon>Astyanax</taxon>
    </lineage>
</organism>
<dbReference type="Proteomes" id="UP000018467">
    <property type="component" value="Unassembled WGS sequence"/>
</dbReference>
<evidence type="ECO:0000256" key="5">
    <source>
        <dbReference type="ARBA" id="ARBA00022490"/>
    </source>
</evidence>
<keyword evidence="6" id="KW-0808">Transferase</keyword>
<dbReference type="Bgee" id="ENSAMXG00000030109">
    <property type="expression patterns" value="Expressed in head kidney and 13 other cell types or tissues"/>
</dbReference>
<comment type="similarity">
    <text evidence="3">Belongs to the class-V pyridoxal-phosphate-dependent aminotransferase family.</text>
</comment>
<dbReference type="FunCoup" id="A0A3B1IIZ3">
    <property type="interactions" value="19"/>
</dbReference>
<dbReference type="Gene3D" id="3.90.1150.10">
    <property type="entry name" value="Aspartate Aminotransferase, domain 1"/>
    <property type="match status" value="1"/>
</dbReference>
<reference evidence="14" key="1">
    <citation type="submission" date="2013-03" db="EMBL/GenBank/DDBJ databases">
        <authorList>
            <person name="Jeffery W."/>
            <person name="Warren W."/>
            <person name="Wilson R.K."/>
        </authorList>
    </citation>
    <scope>NUCLEOTIDE SEQUENCE</scope>
    <source>
        <strain evidence="14">female</strain>
    </source>
</reference>
<dbReference type="FunFam" id="3.40.640.10:FF:000083">
    <property type="entry name" value="Selenocysteine lyase"/>
    <property type="match status" value="1"/>
</dbReference>
<comment type="subunit">
    <text evidence="4">Homodimer.</text>
</comment>
<dbReference type="PIRSF" id="PIRSF005572">
    <property type="entry name" value="NifS"/>
    <property type="match status" value="1"/>
</dbReference>
<dbReference type="GO" id="GO:0016740">
    <property type="term" value="F:transferase activity"/>
    <property type="evidence" value="ECO:0007669"/>
    <property type="project" value="UniProtKB-KW"/>
</dbReference>
<reference evidence="13" key="3">
    <citation type="submission" date="2025-08" db="UniProtKB">
        <authorList>
            <consortium name="Ensembl"/>
        </authorList>
    </citation>
    <scope>IDENTIFICATION</scope>
</reference>
<feature type="domain" description="Aminotransferase class V" evidence="12">
    <location>
        <begin position="140"/>
        <end position="429"/>
    </location>
</feature>
<dbReference type="InterPro" id="IPR000192">
    <property type="entry name" value="Aminotrans_V_dom"/>
</dbReference>
<evidence type="ECO:0000256" key="4">
    <source>
        <dbReference type="ARBA" id="ARBA00011738"/>
    </source>
</evidence>
<evidence type="ECO:0000313" key="13">
    <source>
        <dbReference type="Ensembl" id="ENSAMXP00000029948.1"/>
    </source>
</evidence>
<evidence type="ECO:0000256" key="6">
    <source>
        <dbReference type="ARBA" id="ARBA00022679"/>
    </source>
</evidence>
<dbReference type="AlphaFoldDB" id="A0A3B1IIZ3"/>
<dbReference type="FunFam" id="3.90.1150.10:FF:000065">
    <property type="entry name" value="Selenocysteine lyase"/>
    <property type="match status" value="1"/>
</dbReference>
<comment type="subcellular location">
    <subcellularLocation>
        <location evidence="2">Cytoplasm</location>
        <location evidence="2">Cytosol</location>
    </subcellularLocation>
</comment>
<dbReference type="EC" id="4.4.1.16" evidence="10"/>
<dbReference type="Gene3D" id="1.10.260.50">
    <property type="match status" value="1"/>
</dbReference>
<dbReference type="PANTHER" id="PTHR11601">
    <property type="entry name" value="CYSTEINE DESULFURYLASE FAMILY MEMBER"/>
    <property type="match status" value="1"/>
</dbReference>
<dbReference type="PANTHER" id="PTHR11601:SF62">
    <property type="entry name" value="SELENOCYSTEINE LYASE"/>
    <property type="match status" value="1"/>
</dbReference>
<evidence type="ECO:0000256" key="3">
    <source>
        <dbReference type="ARBA" id="ARBA00009236"/>
    </source>
</evidence>
<evidence type="ECO:0000256" key="7">
    <source>
        <dbReference type="ARBA" id="ARBA00022898"/>
    </source>
</evidence>
<comment type="cofactor">
    <cofactor evidence="1">
        <name>pyridoxal 5'-phosphate</name>
        <dbReference type="ChEBI" id="CHEBI:597326"/>
    </cofactor>
</comment>
<evidence type="ECO:0000256" key="1">
    <source>
        <dbReference type="ARBA" id="ARBA00001933"/>
    </source>
</evidence>
<evidence type="ECO:0000256" key="8">
    <source>
        <dbReference type="ARBA" id="ARBA00023239"/>
    </source>
</evidence>
<evidence type="ECO:0000256" key="2">
    <source>
        <dbReference type="ARBA" id="ARBA00004514"/>
    </source>
</evidence>
<dbReference type="InterPro" id="IPR016454">
    <property type="entry name" value="Cysteine_dSase"/>
</dbReference>
<evidence type="ECO:0000313" key="14">
    <source>
        <dbReference type="Proteomes" id="UP000018467"/>
    </source>
</evidence>
<evidence type="ECO:0000256" key="11">
    <source>
        <dbReference type="ARBA" id="ARBA00040554"/>
    </source>
</evidence>
<dbReference type="Pfam" id="PF00266">
    <property type="entry name" value="Aminotran_5"/>
    <property type="match status" value="2"/>
</dbReference>
<dbReference type="InParanoid" id="A0A3B1IIZ3"/>
<dbReference type="Ensembl" id="ENSAMXT00000056610.1">
    <property type="protein sequence ID" value="ENSAMXP00000029948.1"/>
    <property type="gene ID" value="ENSAMXG00000030109.1"/>
</dbReference>
<reference evidence="13" key="4">
    <citation type="submission" date="2025-09" db="UniProtKB">
        <authorList>
            <consortium name="Ensembl"/>
        </authorList>
    </citation>
    <scope>IDENTIFICATION</scope>
</reference>
<keyword evidence="8" id="KW-0456">Lyase</keyword>
<proteinExistence type="inferred from homology"/>
<keyword evidence="14" id="KW-1185">Reference proteome</keyword>
<reference evidence="14" key="2">
    <citation type="journal article" date="2014" name="Nat. Commun.">
        <title>The cavefish genome reveals candidate genes for eye loss.</title>
        <authorList>
            <person name="McGaugh S.E."/>
            <person name="Gross J.B."/>
            <person name="Aken B."/>
            <person name="Blin M."/>
            <person name="Borowsky R."/>
            <person name="Chalopin D."/>
            <person name="Hinaux H."/>
            <person name="Jeffery W.R."/>
            <person name="Keene A."/>
            <person name="Ma L."/>
            <person name="Minx P."/>
            <person name="Murphy D."/>
            <person name="O'Quin K.E."/>
            <person name="Retaux S."/>
            <person name="Rohner N."/>
            <person name="Searle S.M."/>
            <person name="Stahl B.A."/>
            <person name="Tabin C."/>
            <person name="Volff J.N."/>
            <person name="Yoshizawa M."/>
            <person name="Warren W.C."/>
        </authorList>
    </citation>
    <scope>NUCLEOTIDE SEQUENCE [LARGE SCALE GENOMIC DNA]</scope>
    <source>
        <strain evidence="14">female</strain>
    </source>
</reference>
<dbReference type="GO" id="GO:0005829">
    <property type="term" value="C:cytosol"/>
    <property type="evidence" value="ECO:0007669"/>
    <property type="project" value="UniProtKB-SubCell"/>
</dbReference>
<sequence length="445" mass="47990">MSEKAASTVILDHNSRDKISHHAGADVERVERIYMDYNATTPVDPEVISAVTDALHHAWGNPSSTYLPGAKAKDIITQARGSIATMIGGKAADIIFTSGGTEANNMVFHSALELFWSSRASAEGGREENHQLNGNKVLPHIITSNVEHDSIINAAEHLLKSGKADVTFLPVSKMTGRVEVDDVMAALRPSTCLVSVMLANNETGVIMPIRDICQKVRSAVRPSSSPRVLLHTDAAQAIGKIKVDARELGVDYMTIVGHKFYATRIGALYVNGPGSTTPLYPLLFGGGQERNFRPGTENTPMIAGLGKAAELVTSNLAVDEAHLLDIRLYLEQRLLAVFGKEKIHFNSHFPGTETLPNTCNVSIMGQGLQGRRVLSTCRRLLASVGAACHSGRGDQPSHILLNCGIAYHVAANALRISVGRATTRKDVDLVVEDLKEAVEKLEQKN</sequence>
<keyword evidence="7" id="KW-0663">Pyridoxal phosphate</keyword>
<dbReference type="InterPro" id="IPR015424">
    <property type="entry name" value="PyrdxlP-dep_Trfase"/>
</dbReference>
<dbReference type="InterPro" id="IPR015422">
    <property type="entry name" value="PyrdxlP-dep_Trfase_small"/>
</dbReference>
<dbReference type="GeneTree" id="ENSGT00940000157773"/>
<dbReference type="Gene3D" id="3.40.640.10">
    <property type="entry name" value="Type I PLP-dependent aspartate aminotransferase-like (Major domain)"/>
    <property type="match status" value="1"/>
</dbReference>
<dbReference type="STRING" id="7994.ENSAMXP00000029948"/>
<dbReference type="GO" id="GO:0009000">
    <property type="term" value="F:selenocysteine lyase activity"/>
    <property type="evidence" value="ECO:0007669"/>
    <property type="project" value="UniProtKB-EC"/>
</dbReference>
<dbReference type="SUPFAM" id="SSF53383">
    <property type="entry name" value="PLP-dependent transferases"/>
    <property type="match status" value="1"/>
</dbReference>
<protein>
    <recommendedName>
        <fullName evidence="11">Selenocysteine lyase</fullName>
        <ecNumber evidence="10">4.4.1.16</ecNumber>
    </recommendedName>
</protein>
<comment type="function">
    <text evidence="9">Catalyzes the decomposition of L-selenocysteine to L-alanine and elemental selenium.</text>
</comment>
<feature type="domain" description="Aminotransferase class V" evidence="12">
    <location>
        <begin position="33"/>
        <end position="113"/>
    </location>
</feature>
<evidence type="ECO:0000259" key="12">
    <source>
        <dbReference type="Pfam" id="PF00266"/>
    </source>
</evidence>
<dbReference type="OrthoDB" id="10250117at2759"/>
<name>A0A3B1IIZ3_ASTMX</name>
<evidence type="ECO:0000256" key="10">
    <source>
        <dbReference type="ARBA" id="ARBA00039054"/>
    </source>
</evidence>